<gene>
    <name evidence="1" type="ORF">BJ138DRAFT_236047</name>
</gene>
<organism evidence="1 2">
    <name type="scientific">Hygrophoropsis aurantiaca</name>
    <dbReference type="NCBI Taxonomy" id="72124"/>
    <lineage>
        <taxon>Eukaryota</taxon>
        <taxon>Fungi</taxon>
        <taxon>Dikarya</taxon>
        <taxon>Basidiomycota</taxon>
        <taxon>Agaricomycotina</taxon>
        <taxon>Agaricomycetes</taxon>
        <taxon>Agaricomycetidae</taxon>
        <taxon>Boletales</taxon>
        <taxon>Coniophorineae</taxon>
        <taxon>Hygrophoropsidaceae</taxon>
        <taxon>Hygrophoropsis</taxon>
    </lineage>
</organism>
<proteinExistence type="predicted"/>
<evidence type="ECO:0000313" key="1">
    <source>
        <dbReference type="EMBL" id="KAH7902976.1"/>
    </source>
</evidence>
<name>A0ACB7ZP78_9AGAM</name>
<evidence type="ECO:0000313" key="2">
    <source>
        <dbReference type="Proteomes" id="UP000790377"/>
    </source>
</evidence>
<keyword evidence="2" id="KW-1185">Reference proteome</keyword>
<dbReference type="Proteomes" id="UP000790377">
    <property type="component" value="Unassembled WGS sequence"/>
</dbReference>
<accession>A0ACB7ZP78</accession>
<protein>
    <submittedName>
        <fullName evidence="1">Uncharacterized protein</fullName>
    </submittedName>
</protein>
<reference evidence="1" key="1">
    <citation type="journal article" date="2021" name="New Phytol.">
        <title>Evolutionary innovations through gain and loss of genes in the ectomycorrhizal Boletales.</title>
        <authorList>
            <person name="Wu G."/>
            <person name="Miyauchi S."/>
            <person name="Morin E."/>
            <person name="Kuo A."/>
            <person name="Drula E."/>
            <person name="Varga T."/>
            <person name="Kohler A."/>
            <person name="Feng B."/>
            <person name="Cao Y."/>
            <person name="Lipzen A."/>
            <person name="Daum C."/>
            <person name="Hundley H."/>
            <person name="Pangilinan J."/>
            <person name="Johnson J."/>
            <person name="Barry K."/>
            <person name="LaButti K."/>
            <person name="Ng V."/>
            <person name="Ahrendt S."/>
            <person name="Min B."/>
            <person name="Choi I.G."/>
            <person name="Park H."/>
            <person name="Plett J.M."/>
            <person name="Magnuson J."/>
            <person name="Spatafora J.W."/>
            <person name="Nagy L.G."/>
            <person name="Henrissat B."/>
            <person name="Grigoriev I.V."/>
            <person name="Yang Z.L."/>
            <person name="Xu J."/>
            <person name="Martin F.M."/>
        </authorList>
    </citation>
    <scope>NUCLEOTIDE SEQUENCE</scope>
    <source>
        <strain evidence="1">ATCC 28755</strain>
    </source>
</reference>
<comment type="caution">
    <text evidence="1">The sequence shown here is derived from an EMBL/GenBank/DDBJ whole genome shotgun (WGS) entry which is preliminary data.</text>
</comment>
<feature type="non-terminal residue" evidence="1">
    <location>
        <position position="112"/>
    </location>
</feature>
<sequence>MQHALHVDELLCHIFTQIEDHRTLFHLAHTCQAFKEPAVDALYSRLNGFGPLIRCLPRDLWVVTLGDTFKTITLVRPMNPDDWKIFRSYACRVRKLVHSSVVTTEVVSEGIL</sequence>
<dbReference type="EMBL" id="MU269343">
    <property type="protein sequence ID" value="KAH7902976.1"/>
    <property type="molecule type" value="Genomic_DNA"/>
</dbReference>